<name>A0A7U0RNE2_SERPR</name>
<sequence length="69" mass="8196">MQTTKYCEHCGKTRDVEKKGVSIQRYEDGRYKAVRVLVCADTCASFYVTRNNIKTLQRRLHTMQRRPAW</sequence>
<dbReference type="RefSeq" id="WP_207977199.1">
    <property type="nucleotide sequence ID" value="NZ_CP068391.1"/>
</dbReference>
<accession>A0A7U0RNE2</accession>
<proteinExistence type="predicted"/>
<dbReference type="EMBL" id="CP068391">
    <property type="protein sequence ID" value="QQX53327.1"/>
    <property type="molecule type" value="Genomic_DNA"/>
</dbReference>
<dbReference type="AlphaFoldDB" id="A0A7U0RNE2"/>
<dbReference type="Proteomes" id="UP000596176">
    <property type="component" value="Chromosome"/>
</dbReference>
<reference evidence="1 2" key="1">
    <citation type="submission" date="2021-01" db="EMBL/GenBank/DDBJ databases">
        <title>Chromosome sequence of Serratia proteamaculans strain 94 rif-r, isolated from spoiled beef.</title>
        <authorList>
            <person name="Zaytseva Y.V."/>
            <person name="Iablokov S.N."/>
            <person name="Klyukina A."/>
        </authorList>
    </citation>
    <scope>NUCLEOTIDE SEQUENCE [LARGE SCALE GENOMIC DNA]</scope>
    <source>
        <strain evidence="1 2">94 rif-r</strain>
    </source>
</reference>
<gene>
    <name evidence="1" type="ORF">JKX24_24780</name>
</gene>
<organism evidence="1 2">
    <name type="scientific">Serratia proteamaculans</name>
    <dbReference type="NCBI Taxonomy" id="28151"/>
    <lineage>
        <taxon>Bacteria</taxon>
        <taxon>Pseudomonadati</taxon>
        <taxon>Pseudomonadota</taxon>
        <taxon>Gammaproteobacteria</taxon>
        <taxon>Enterobacterales</taxon>
        <taxon>Yersiniaceae</taxon>
        <taxon>Serratia</taxon>
    </lineage>
</organism>
<evidence type="ECO:0000313" key="2">
    <source>
        <dbReference type="Proteomes" id="UP000596176"/>
    </source>
</evidence>
<protein>
    <submittedName>
        <fullName evidence="1">Uncharacterized protein</fullName>
    </submittedName>
</protein>
<evidence type="ECO:0000313" key="1">
    <source>
        <dbReference type="EMBL" id="QQX53327.1"/>
    </source>
</evidence>